<dbReference type="InterPro" id="IPR001466">
    <property type="entry name" value="Beta-lactam-related"/>
</dbReference>
<dbReference type="PANTHER" id="PTHR46825:SF7">
    <property type="entry name" value="D-ALANYL-D-ALANINE CARBOXYPEPTIDASE"/>
    <property type="match status" value="1"/>
</dbReference>
<keyword evidence="4" id="KW-1185">Reference proteome</keyword>
<dbReference type="EMBL" id="VYSA01000002">
    <property type="protein sequence ID" value="KAA9108275.1"/>
    <property type="molecule type" value="Genomic_DNA"/>
</dbReference>
<evidence type="ECO:0000313" key="3">
    <source>
        <dbReference type="EMBL" id="KAA9108275.1"/>
    </source>
</evidence>
<evidence type="ECO:0000313" key="4">
    <source>
        <dbReference type="Proteomes" id="UP000325827"/>
    </source>
</evidence>
<dbReference type="InterPro" id="IPR050491">
    <property type="entry name" value="AmpC-like"/>
</dbReference>
<name>A0A5J5J1C5_9MICO</name>
<dbReference type="PANTHER" id="PTHR46825">
    <property type="entry name" value="D-ALANYL-D-ALANINE-CARBOXYPEPTIDASE/ENDOPEPTIDASE AMPH"/>
    <property type="match status" value="1"/>
</dbReference>
<gene>
    <name evidence="3" type="ORF">F6B43_12835</name>
</gene>
<dbReference type="AlphaFoldDB" id="A0A5J5J1C5"/>
<dbReference type="Pfam" id="PF00144">
    <property type="entry name" value="Beta-lactamase"/>
    <property type="match status" value="1"/>
</dbReference>
<proteinExistence type="predicted"/>
<protein>
    <submittedName>
        <fullName evidence="3">Beta-lactamase family protein</fullName>
    </submittedName>
</protein>
<dbReference type="InterPro" id="IPR012338">
    <property type="entry name" value="Beta-lactam/transpept-like"/>
</dbReference>
<reference evidence="4" key="1">
    <citation type="submission" date="2019-09" db="EMBL/GenBank/DDBJ databases">
        <title>Mumia zhuanghuii sp. nov. isolated from the intestinal contents of plateau pika (Ochotona curzoniae) in the Qinghai-Tibet plateau of China.</title>
        <authorList>
            <person name="Tian Z."/>
        </authorList>
    </citation>
    <scope>NUCLEOTIDE SEQUENCE [LARGE SCALE GENOMIC DNA]</scope>
    <source>
        <strain evidence="4">JCM 30598</strain>
    </source>
</reference>
<comment type="caution">
    <text evidence="3">The sequence shown here is derived from an EMBL/GenBank/DDBJ whole genome shotgun (WGS) entry which is preliminary data.</text>
</comment>
<feature type="domain" description="Beta-lactamase-related" evidence="2">
    <location>
        <begin position="88"/>
        <end position="396"/>
    </location>
</feature>
<feature type="region of interest" description="Disordered" evidence="1">
    <location>
        <begin position="1"/>
        <end position="25"/>
    </location>
</feature>
<evidence type="ECO:0000259" key="2">
    <source>
        <dbReference type="Pfam" id="PF00144"/>
    </source>
</evidence>
<dbReference type="SUPFAM" id="SSF56601">
    <property type="entry name" value="beta-lactamase/transpeptidase-like"/>
    <property type="match status" value="1"/>
</dbReference>
<organism evidence="3 4">
    <name type="scientific">Microbacterium rhizomatis</name>
    <dbReference type="NCBI Taxonomy" id="1631477"/>
    <lineage>
        <taxon>Bacteria</taxon>
        <taxon>Bacillati</taxon>
        <taxon>Actinomycetota</taxon>
        <taxon>Actinomycetes</taxon>
        <taxon>Micrococcales</taxon>
        <taxon>Microbacteriaceae</taxon>
        <taxon>Microbacterium</taxon>
    </lineage>
</organism>
<evidence type="ECO:0000256" key="1">
    <source>
        <dbReference type="SAM" id="MobiDB-lite"/>
    </source>
</evidence>
<accession>A0A5J5J1C5</accession>
<sequence>MLDAVRIRQRLPPAPRTRGNRDMTKLARSTQTGTRWLIAAGSLVIVGGLLAACSASPQAAPSSAPSIQVARPDAPQGTLPADLQAKLQEAVDDTLAEYSVPATAVGVWIPGQGSWETAAGLADIANNIPASTDMSWPLRSITKSYTVTLILQLVDEGKVSLDDTISQYVDGVTDGDKITLRELANMSSGNADYTNADFGAAFEQDPTKIFTIDELNSFMLGKPAQFAPGTEKVYTNANTNLLGAVVEKVTGEDFATALDERILTPLAQSQTEYLVDVDRWTAPHPVGYQPGPDGPVAQTQNLSILGAAGSMFSTLDDTRVWAETLATGALLQPATQEEREIGAPLESGPPYDLYALGIGETDGWWGHNGEGIGFTAAAFHNPETGASIVVFMNESNVFVNESEDEGKAHPADQLFRRIAEILKTT</sequence>
<dbReference type="Gene3D" id="3.40.710.10">
    <property type="entry name" value="DD-peptidase/beta-lactamase superfamily"/>
    <property type="match status" value="1"/>
</dbReference>
<dbReference type="OrthoDB" id="3174977at2"/>
<dbReference type="Proteomes" id="UP000325827">
    <property type="component" value="Unassembled WGS sequence"/>
</dbReference>